<dbReference type="EMBL" id="JAFHAP010000013">
    <property type="protein sequence ID" value="MBN2910600.1"/>
    <property type="molecule type" value="Genomic_DNA"/>
</dbReference>
<organism evidence="1 2">
    <name type="scientific">Polycladomyces zharkentensis</name>
    <dbReference type="NCBI Taxonomy" id="2807616"/>
    <lineage>
        <taxon>Bacteria</taxon>
        <taxon>Bacillati</taxon>
        <taxon>Bacillota</taxon>
        <taxon>Bacilli</taxon>
        <taxon>Bacillales</taxon>
        <taxon>Thermoactinomycetaceae</taxon>
        <taxon>Polycladomyces</taxon>
    </lineage>
</organism>
<dbReference type="Proteomes" id="UP001177120">
    <property type="component" value="Unassembled WGS sequence"/>
</dbReference>
<accession>A0ABS2WM08</accession>
<keyword evidence="2" id="KW-1185">Reference proteome</keyword>
<proteinExistence type="predicted"/>
<protein>
    <submittedName>
        <fullName evidence="1">Uncharacterized protein</fullName>
    </submittedName>
</protein>
<comment type="caution">
    <text evidence="1">The sequence shown here is derived from an EMBL/GenBank/DDBJ whole genome shotgun (WGS) entry which is preliminary data.</text>
</comment>
<gene>
    <name evidence="1" type="ORF">JQC72_13930</name>
</gene>
<sequence>MSFQYIESPRLIERRGGSDRMDWKVSRWIAPWDGKEEMVAGIVGVPLSRSSISPSAASEAPDAICSVWCSFAPYDADHGSGFVIDDGERVGNIRMHTTDIFRCHQNILRGWGELYERTAAH</sequence>
<evidence type="ECO:0000313" key="1">
    <source>
        <dbReference type="EMBL" id="MBN2910600.1"/>
    </source>
</evidence>
<dbReference type="RefSeq" id="WP_205496656.1">
    <property type="nucleotide sequence ID" value="NZ_JAFHAP010000013.1"/>
</dbReference>
<reference evidence="1" key="1">
    <citation type="journal article" date="2024" name="Int. J. Syst. Evol. Microbiol.">
        <title>Polycladomyces zharkentensis sp. nov., a novel thermophilic cellulose- and starch-degrading member of the Bacillota from a geothermal aquifer in Kazakhstan.</title>
        <authorList>
            <person name="Mashzhan A."/>
            <person name="Kistaubayeva A."/>
            <person name="Javier-Lopez R."/>
            <person name="Bissenova U."/>
            <person name="Bissenbay A."/>
            <person name="Birkeland N.K."/>
        </authorList>
    </citation>
    <scope>NUCLEOTIDE SEQUENCE</scope>
    <source>
        <strain evidence="1">ZKZ2T</strain>
    </source>
</reference>
<evidence type="ECO:0000313" key="2">
    <source>
        <dbReference type="Proteomes" id="UP001177120"/>
    </source>
</evidence>
<name>A0ABS2WM08_9BACL</name>